<dbReference type="EMBL" id="JAGGLL010000071">
    <property type="protein sequence ID" value="MBP2024418.1"/>
    <property type="molecule type" value="Genomic_DNA"/>
</dbReference>
<protein>
    <submittedName>
        <fullName evidence="2">D-ribose pyranose/furanose isomerase RbsD</fullName>
    </submittedName>
</protein>
<dbReference type="GO" id="GO:0016853">
    <property type="term" value="F:isomerase activity"/>
    <property type="evidence" value="ECO:0007669"/>
    <property type="project" value="UniProtKB-KW"/>
</dbReference>
<comment type="caution">
    <text evidence="2">The sequence shown here is derived from an EMBL/GenBank/DDBJ whole genome shotgun (WGS) entry which is preliminary data.</text>
</comment>
<sequence length="81" mass="9274">MFTLITFYIVNIAIPTVILIIGLIISKVTKKIIKSDKFKEKTKHDKFKIRLGNFFGIANIVTGIVGILDYGTQFLKYLFFT</sequence>
<keyword evidence="2" id="KW-0413">Isomerase</keyword>
<dbReference type="Proteomes" id="UP001519308">
    <property type="component" value="Unassembled WGS sequence"/>
</dbReference>
<gene>
    <name evidence="2" type="ORF">J2Z44_004287</name>
</gene>
<accession>A0ABS4K9G2</accession>
<evidence type="ECO:0000256" key="1">
    <source>
        <dbReference type="SAM" id="Phobius"/>
    </source>
</evidence>
<name>A0ABS4K9G2_9CLOT</name>
<dbReference type="RefSeq" id="WP_021282290.1">
    <property type="nucleotide sequence ID" value="NZ_JAGGLL010000071.1"/>
</dbReference>
<feature type="transmembrane region" description="Helical" evidence="1">
    <location>
        <begin position="6"/>
        <end position="26"/>
    </location>
</feature>
<keyword evidence="1" id="KW-1133">Transmembrane helix</keyword>
<proteinExistence type="predicted"/>
<keyword evidence="3" id="KW-1185">Reference proteome</keyword>
<evidence type="ECO:0000313" key="3">
    <source>
        <dbReference type="Proteomes" id="UP001519308"/>
    </source>
</evidence>
<organism evidence="2 3">
    <name type="scientific">Clostridium punense</name>
    <dbReference type="NCBI Taxonomy" id="1054297"/>
    <lineage>
        <taxon>Bacteria</taxon>
        <taxon>Bacillati</taxon>
        <taxon>Bacillota</taxon>
        <taxon>Clostridia</taxon>
        <taxon>Eubacteriales</taxon>
        <taxon>Clostridiaceae</taxon>
        <taxon>Clostridium</taxon>
    </lineage>
</organism>
<reference evidence="2 3" key="1">
    <citation type="submission" date="2021-03" db="EMBL/GenBank/DDBJ databases">
        <title>Genomic Encyclopedia of Type Strains, Phase IV (KMG-IV): sequencing the most valuable type-strain genomes for metagenomic binning, comparative biology and taxonomic classification.</title>
        <authorList>
            <person name="Goeker M."/>
        </authorList>
    </citation>
    <scope>NUCLEOTIDE SEQUENCE [LARGE SCALE GENOMIC DNA]</scope>
    <source>
        <strain evidence="2 3">DSM 28650</strain>
    </source>
</reference>
<keyword evidence="1" id="KW-0812">Transmembrane</keyword>
<keyword evidence="1" id="KW-0472">Membrane</keyword>
<evidence type="ECO:0000313" key="2">
    <source>
        <dbReference type="EMBL" id="MBP2024418.1"/>
    </source>
</evidence>
<feature type="transmembrane region" description="Helical" evidence="1">
    <location>
        <begin position="47"/>
        <end position="68"/>
    </location>
</feature>